<evidence type="ECO:0000313" key="3">
    <source>
        <dbReference type="Proteomes" id="UP001274896"/>
    </source>
</evidence>
<feature type="domain" description="Reverse transcriptase" evidence="1">
    <location>
        <begin position="1"/>
        <end position="175"/>
    </location>
</feature>
<organism evidence="2 3">
    <name type="scientific">Hemibagrus guttatus</name>
    <dbReference type="NCBI Taxonomy" id="175788"/>
    <lineage>
        <taxon>Eukaryota</taxon>
        <taxon>Metazoa</taxon>
        <taxon>Chordata</taxon>
        <taxon>Craniata</taxon>
        <taxon>Vertebrata</taxon>
        <taxon>Euteleostomi</taxon>
        <taxon>Actinopterygii</taxon>
        <taxon>Neopterygii</taxon>
        <taxon>Teleostei</taxon>
        <taxon>Ostariophysi</taxon>
        <taxon>Siluriformes</taxon>
        <taxon>Bagridae</taxon>
        <taxon>Hemibagrus</taxon>
    </lineage>
</organism>
<evidence type="ECO:0000313" key="2">
    <source>
        <dbReference type="EMBL" id="KAK3510440.1"/>
    </source>
</evidence>
<gene>
    <name evidence="2" type="ORF">QTP70_006852</name>
</gene>
<keyword evidence="3" id="KW-1185">Reference proteome</keyword>
<dbReference type="Pfam" id="PF00078">
    <property type="entry name" value="RVT_1"/>
    <property type="match status" value="1"/>
</dbReference>
<feature type="non-terminal residue" evidence="2">
    <location>
        <position position="175"/>
    </location>
</feature>
<sequence length="175" mass="19640">MTAKVRALLKSWDSSHQGGKACTLPEYPRHMWQSIQSITNYRPASPACDRDASLPDALNSFYARVNQDFLTGRPQSVRIGNSTSSTTTLSTGAPQGCVLSPLLFTLLTHDCAGMHSCNHILKFTDDTTMVGLIRKNNESAYRQELRRLTAWCKDNNPSQNMEKMKEMVVVFRRAQ</sequence>
<evidence type="ECO:0000259" key="1">
    <source>
        <dbReference type="PROSITE" id="PS50878"/>
    </source>
</evidence>
<dbReference type="InterPro" id="IPR000477">
    <property type="entry name" value="RT_dom"/>
</dbReference>
<dbReference type="PROSITE" id="PS50878">
    <property type="entry name" value="RT_POL"/>
    <property type="match status" value="1"/>
</dbReference>
<name>A0AAE0PZ37_9TELE</name>
<proteinExistence type="predicted"/>
<protein>
    <recommendedName>
        <fullName evidence="1">Reverse transcriptase domain-containing protein</fullName>
    </recommendedName>
</protein>
<dbReference type="Proteomes" id="UP001274896">
    <property type="component" value="Unassembled WGS sequence"/>
</dbReference>
<reference evidence="2" key="1">
    <citation type="submission" date="2023-06" db="EMBL/GenBank/DDBJ databases">
        <title>Male Hemibagrus guttatus genome.</title>
        <authorList>
            <person name="Bian C."/>
        </authorList>
    </citation>
    <scope>NUCLEOTIDE SEQUENCE</scope>
    <source>
        <strain evidence="2">Male_cb2023</strain>
        <tissue evidence="2">Muscle</tissue>
    </source>
</reference>
<comment type="caution">
    <text evidence="2">The sequence shown here is derived from an EMBL/GenBank/DDBJ whole genome shotgun (WGS) entry which is preliminary data.</text>
</comment>
<dbReference type="AlphaFoldDB" id="A0AAE0PZ37"/>
<accession>A0AAE0PZ37</accession>
<dbReference type="PANTHER" id="PTHR33332">
    <property type="entry name" value="REVERSE TRANSCRIPTASE DOMAIN-CONTAINING PROTEIN"/>
    <property type="match status" value="1"/>
</dbReference>
<dbReference type="EMBL" id="JAUCMX010000025">
    <property type="protein sequence ID" value="KAK3510440.1"/>
    <property type="molecule type" value="Genomic_DNA"/>
</dbReference>